<dbReference type="Gene3D" id="3.40.630.40">
    <property type="entry name" value="Zn-dependent exopeptidases"/>
    <property type="match status" value="1"/>
</dbReference>
<evidence type="ECO:0000313" key="3">
    <source>
        <dbReference type="EMBL" id="MBB6017725.1"/>
    </source>
</evidence>
<proteinExistence type="predicted"/>
<dbReference type="Proteomes" id="UP000629870">
    <property type="component" value="Unassembled WGS sequence"/>
</dbReference>
<dbReference type="EMBL" id="JACHEW010000017">
    <property type="protein sequence ID" value="MBB6017725.1"/>
    <property type="molecule type" value="Genomic_DNA"/>
</dbReference>
<reference evidence="3 4" key="1">
    <citation type="submission" date="2020-08" db="EMBL/GenBank/DDBJ databases">
        <title>Genomic Encyclopedia of Type Strains, Phase IV (KMG-IV): sequencing the most valuable type-strain genomes for metagenomic binning, comparative biology and taxonomic classification.</title>
        <authorList>
            <person name="Goeker M."/>
        </authorList>
    </citation>
    <scope>NUCLEOTIDE SEQUENCE [LARGE SCALE GENOMIC DNA]</scope>
    <source>
        <strain evidence="3 4">DSM 12027</strain>
    </source>
</reference>
<comment type="caution">
    <text evidence="3">The sequence shown here is derived from an EMBL/GenBank/DDBJ whole genome shotgun (WGS) entry which is preliminary data.</text>
</comment>
<keyword evidence="1" id="KW-0378">Hydrolase</keyword>
<evidence type="ECO:0000256" key="1">
    <source>
        <dbReference type="ARBA" id="ARBA00022801"/>
    </source>
</evidence>
<evidence type="ECO:0000259" key="2">
    <source>
        <dbReference type="Pfam" id="PF01520"/>
    </source>
</evidence>
<evidence type="ECO:0000313" key="4">
    <source>
        <dbReference type="Proteomes" id="UP000629870"/>
    </source>
</evidence>
<accession>A0ABR6NX05</accession>
<dbReference type="PANTHER" id="PTHR30404:SF0">
    <property type="entry name" value="N-ACETYLMURAMOYL-L-ALANINE AMIDASE AMIC"/>
    <property type="match status" value="1"/>
</dbReference>
<keyword evidence="4" id="KW-1185">Reference proteome</keyword>
<sequence length="472" mass="49790">MKRLSSGWRGWGGAGKGSGLWRSWPLLAAALLLAGLAGAQITYGKLNLAGQQVESIGLYGAEYVNVDAVGKLVSVVRDGSVMRISGLGHTLLLPIDLDQERATTDFNTVQIDTRRLQGQAATWVNGAVYLPLSTLATGLGARYEQGKLTLVPPQLLGVSSRAGQDSDRLVLDLSRDVSLTDEARGSRVVVRLRGVKGEARKYTTRGAFLPSAEVSRDGDDLIVSAPITAASGYRVYKVVRPSGTRVVLDLGPGIPRGSPAILERVTRPLIVLDPVKTAGIGRDPTLDVARRAAEMLTKAGWQVQVTRDSATALNRDQKQQLARQSDVYLALDLGRFPGSTRGGVTVYEPTGRSPSQLVNGVRVGTALPYGSLVVGDTGGTRRLSELLRGELKGGNITAGQGSLSRVMTLSEAPQAALLLELGWASNSKDLANLSVERRLQALSVAVARSVATYLTARANNNANVGALAGAGQ</sequence>
<organism evidence="3 4">
    <name type="scientific">Deinococcus radiopugnans ATCC 19172</name>
    <dbReference type="NCBI Taxonomy" id="585398"/>
    <lineage>
        <taxon>Bacteria</taxon>
        <taxon>Thermotogati</taxon>
        <taxon>Deinococcota</taxon>
        <taxon>Deinococci</taxon>
        <taxon>Deinococcales</taxon>
        <taxon>Deinococcaceae</taxon>
        <taxon>Deinococcus</taxon>
    </lineage>
</organism>
<dbReference type="SUPFAM" id="SSF53187">
    <property type="entry name" value="Zn-dependent exopeptidases"/>
    <property type="match status" value="1"/>
</dbReference>
<protein>
    <submittedName>
        <fullName evidence="3">N-acetylmuramoyl-L-alanine amidase</fullName>
    </submittedName>
</protein>
<gene>
    <name evidence="3" type="ORF">HNQ04_002994</name>
</gene>
<feature type="domain" description="MurNAc-LAA" evidence="2">
    <location>
        <begin position="283"/>
        <end position="450"/>
    </location>
</feature>
<dbReference type="Pfam" id="PF01520">
    <property type="entry name" value="Amidase_3"/>
    <property type="match status" value="1"/>
</dbReference>
<dbReference type="InterPro" id="IPR002508">
    <property type="entry name" value="MurNAc-LAA_cat"/>
</dbReference>
<dbReference type="RefSeq" id="WP_375782582.1">
    <property type="nucleotide sequence ID" value="NZ_JACHEW010000017.1"/>
</dbReference>
<dbReference type="InterPro" id="IPR050695">
    <property type="entry name" value="N-acetylmuramoyl_amidase_3"/>
</dbReference>
<name>A0ABR6NX05_9DEIO</name>
<dbReference type="PANTHER" id="PTHR30404">
    <property type="entry name" value="N-ACETYLMURAMOYL-L-ALANINE AMIDASE"/>
    <property type="match status" value="1"/>
</dbReference>